<dbReference type="PROSITE" id="PS50950">
    <property type="entry name" value="ZF_THAP"/>
    <property type="match status" value="1"/>
</dbReference>
<organism evidence="7 8">
    <name type="scientific">Aphis gossypii</name>
    <name type="common">Cotton aphid</name>
    <dbReference type="NCBI Taxonomy" id="80765"/>
    <lineage>
        <taxon>Eukaryota</taxon>
        <taxon>Metazoa</taxon>
        <taxon>Ecdysozoa</taxon>
        <taxon>Arthropoda</taxon>
        <taxon>Hexapoda</taxon>
        <taxon>Insecta</taxon>
        <taxon>Pterygota</taxon>
        <taxon>Neoptera</taxon>
        <taxon>Paraneoptera</taxon>
        <taxon>Hemiptera</taxon>
        <taxon>Sternorrhyncha</taxon>
        <taxon>Aphidomorpha</taxon>
        <taxon>Aphidoidea</taxon>
        <taxon>Aphididae</taxon>
        <taxon>Aphidini</taxon>
        <taxon>Aphis</taxon>
        <taxon>Aphis</taxon>
    </lineage>
</organism>
<dbReference type="InterPro" id="IPR048366">
    <property type="entry name" value="TNP-like_GBD"/>
</dbReference>
<evidence type="ECO:0000256" key="4">
    <source>
        <dbReference type="ARBA" id="ARBA00023125"/>
    </source>
</evidence>
<evidence type="ECO:0000256" key="3">
    <source>
        <dbReference type="ARBA" id="ARBA00022833"/>
    </source>
</evidence>
<dbReference type="AlphaFoldDB" id="A0A9P0JHN8"/>
<dbReference type="GO" id="GO:0008270">
    <property type="term" value="F:zinc ion binding"/>
    <property type="evidence" value="ECO:0007669"/>
    <property type="project" value="UniProtKB-KW"/>
</dbReference>
<dbReference type="InterPro" id="IPR048365">
    <property type="entry name" value="TNP-like_RNaseH_N"/>
</dbReference>
<evidence type="ECO:0000256" key="2">
    <source>
        <dbReference type="ARBA" id="ARBA00022771"/>
    </source>
</evidence>
<keyword evidence="8" id="KW-1185">Reference proteome</keyword>
<protein>
    <recommendedName>
        <fullName evidence="6">THAP-type domain-containing protein</fullName>
    </recommendedName>
</protein>
<dbReference type="Gene3D" id="6.20.210.20">
    <property type="entry name" value="THAP domain"/>
    <property type="match status" value="1"/>
</dbReference>
<evidence type="ECO:0000313" key="8">
    <source>
        <dbReference type="Proteomes" id="UP001154329"/>
    </source>
</evidence>
<keyword evidence="2 5" id="KW-0863">Zinc-finger</keyword>
<dbReference type="Pfam" id="PF21788">
    <property type="entry name" value="TNP-like_GBD"/>
    <property type="match status" value="1"/>
</dbReference>
<dbReference type="InterPro" id="IPR038441">
    <property type="entry name" value="THAP_Znf_sf"/>
</dbReference>
<dbReference type="GO" id="GO:0003677">
    <property type="term" value="F:DNA binding"/>
    <property type="evidence" value="ECO:0007669"/>
    <property type="project" value="UniProtKB-UniRule"/>
</dbReference>
<evidence type="ECO:0000256" key="1">
    <source>
        <dbReference type="ARBA" id="ARBA00022723"/>
    </source>
</evidence>
<dbReference type="Pfam" id="PF21787">
    <property type="entry name" value="TNP-like_RNaseH_N"/>
    <property type="match status" value="1"/>
</dbReference>
<evidence type="ECO:0000259" key="6">
    <source>
        <dbReference type="PROSITE" id="PS50950"/>
    </source>
</evidence>
<accession>A0A9P0JHN8</accession>
<evidence type="ECO:0000256" key="5">
    <source>
        <dbReference type="PROSITE-ProRule" id="PRU00309"/>
    </source>
</evidence>
<dbReference type="InterPro" id="IPR006612">
    <property type="entry name" value="THAP_Znf"/>
</dbReference>
<dbReference type="SUPFAM" id="SSF57716">
    <property type="entry name" value="Glucocorticoid receptor-like (DNA-binding domain)"/>
    <property type="match status" value="1"/>
</dbReference>
<keyword evidence="4 5" id="KW-0238">DNA-binding</keyword>
<reference evidence="7" key="2">
    <citation type="submission" date="2022-10" db="EMBL/GenBank/DDBJ databases">
        <authorList>
            <consortium name="ENA_rothamsted_submissions"/>
            <consortium name="culmorum"/>
            <person name="King R."/>
        </authorList>
    </citation>
    <scope>NUCLEOTIDE SEQUENCE</scope>
</reference>
<feature type="domain" description="THAP-type" evidence="6">
    <location>
        <begin position="1"/>
        <end position="88"/>
    </location>
</feature>
<sequence length="726" mass="84056">MSCCVPNCLFRDKYLKQSRFYIPKDLSLRYEWEKALKINFQNNNSRVCRQHFRDSDIIDSWVSGTGDSKYTVCLKIPKLRNGAIPIPVPDSPDNLISSINSINIDHCYAAKKPQENNIAETIHNTGIINNLKRNFPLFNIESIPKRLKVEQKITLLNLNIPTKWFCDIDETLIINNQKQIIISFHKLGSYTKNVTQMRCIEKQLILNEESDIFLYAFDKKIELSDIGVNSNIKIDNHTEIEKIIKIFDTISLCKGAVPSNKYRDVKLSTIPIERCGMWWHSKCITVLPKDDSSNSDTCIWCKRLWYIVKSEKLRQRNNQSIRTFFSPTKKKTISKIRKAKNTITKKFSRAHLKITCLQNHLKNIKDKMKKITHCNLDKVLQNSDIPNCQSELIHEIFKAAKLKNPKNRKYSENWLLLCMLFQIRSPSGYKFLRDQNILPLPCVNTIRKHLLAVEIGCGFDNNFFKLLKKKFDLKSEQQKQGVIVLDEIFLRENICVNSRTLTYMGLEDFGEELNNTNSSQKANHALVLMWQSLADNFVQPIAVFASHGTVKGVDLAKLVIRAILLMENAGGQVVGLTSDGATTNRTVWNLLGICPNSENFKNYFENPYDSSRKVFVFSDTPHLLKTIRNRLYEKKQLLVHPSKTPIKWEHYQNVYKIEANSLTKACPKINKNHFELNNLSKMKVKYAAQVLKEAFAFINEWESNLKNQLITKNDFLTQMTARLGFR</sequence>
<dbReference type="SMART" id="SM00692">
    <property type="entry name" value="DM3"/>
    <property type="match status" value="1"/>
</dbReference>
<proteinExistence type="predicted"/>
<evidence type="ECO:0000313" key="7">
    <source>
        <dbReference type="EMBL" id="CAH1738453.1"/>
    </source>
</evidence>
<dbReference type="Pfam" id="PF05485">
    <property type="entry name" value="THAP"/>
    <property type="match status" value="1"/>
</dbReference>
<name>A0A9P0JHN8_APHGO</name>
<dbReference type="EMBL" id="OU899037">
    <property type="protein sequence ID" value="CAH1738453.1"/>
    <property type="molecule type" value="Genomic_DNA"/>
</dbReference>
<gene>
    <name evidence="7" type="ORF">APHIGO_LOCUS11793</name>
</gene>
<reference evidence="7" key="1">
    <citation type="submission" date="2022-02" db="EMBL/GenBank/DDBJ databases">
        <authorList>
            <person name="King R."/>
        </authorList>
    </citation>
    <scope>NUCLEOTIDE SEQUENCE</scope>
</reference>
<keyword evidence="3" id="KW-0862">Zinc</keyword>
<keyword evidence="1" id="KW-0479">Metal-binding</keyword>
<dbReference type="Proteomes" id="UP001154329">
    <property type="component" value="Chromosome 4"/>
</dbReference>
<dbReference type="SMART" id="SM00980">
    <property type="entry name" value="THAP"/>
    <property type="match status" value="1"/>
</dbReference>